<dbReference type="InterPro" id="IPR002589">
    <property type="entry name" value="Macro_dom"/>
</dbReference>
<evidence type="ECO:0000313" key="4">
    <source>
        <dbReference type="Proteomes" id="UP000814385"/>
    </source>
</evidence>
<evidence type="ECO:0000259" key="2">
    <source>
        <dbReference type="PROSITE" id="PS51154"/>
    </source>
</evidence>
<dbReference type="SMART" id="SM00506">
    <property type="entry name" value="A1pp"/>
    <property type="match status" value="1"/>
</dbReference>
<proteinExistence type="predicted"/>
<dbReference type="CDD" id="cd02901">
    <property type="entry name" value="Macro_Poa1p-like"/>
    <property type="match status" value="1"/>
</dbReference>
<comment type="catalytic activity">
    <reaction evidence="1">
        <text>an N-(ADP-alpha-D-ribosyl)-thymidine in DNA + H2O = a thymidine in DNA + ADP-D-ribose</text>
        <dbReference type="Rhea" id="RHEA:71655"/>
        <dbReference type="Rhea" id="RHEA-COMP:13556"/>
        <dbReference type="Rhea" id="RHEA-COMP:18051"/>
        <dbReference type="ChEBI" id="CHEBI:15377"/>
        <dbReference type="ChEBI" id="CHEBI:57967"/>
        <dbReference type="ChEBI" id="CHEBI:137386"/>
        <dbReference type="ChEBI" id="CHEBI:191199"/>
    </reaction>
    <physiologicalReaction direction="left-to-right" evidence="1">
        <dbReference type="Rhea" id="RHEA:71656"/>
    </physiologicalReaction>
</comment>
<name>A0ABS9PCI2_9GAMM</name>
<dbReference type="EMBL" id="JABFUC010000016">
    <property type="protein sequence ID" value="MCG6659472.1"/>
    <property type="molecule type" value="Genomic_DNA"/>
</dbReference>
<protein>
    <submittedName>
        <fullName evidence="3">Macro domain-containing protein</fullName>
    </submittedName>
</protein>
<dbReference type="PANTHER" id="PTHR12521:SF0">
    <property type="entry name" value="ADP-RIBOSE GLYCOHYDROLASE OARD1"/>
    <property type="match status" value="1"/>
</dbReference>
<evidence type="ECO:0000256" key="1">
    <source>
        <dbReference type="ARBA" id="ARBA00035885"/>
    </source>
</evidence>
<dbReference type="PANTHER" id="PTHR12521">
    <property type="entry name" value="PROTEIN C6ORF130"/>
    <property type="match status" value="1"/>
</dbReference>
<keyword evidence="4" id="KW-1185">Reference proteome</keyword>
<dbReference type="Gene3D" id="3.40.220.10">
    <property type="entry name" value="Leucine Aminopeptidase, subunit E, domain 1"/>
    <property type="match status" value="1"/>
</dbReference>
<dbReference type="Pfam" id="PF01661">
    <property type="entry name" value="Macro"/>
    <property type="match status" value="1"/>
</dbReference>
<dbReference type="RefSeq" id="WP_238978611.1">
    <property type="nucleotide sequence ID" value="NZ_JABFUC010000016.1"/>
</dbReference>
<accession>A0ABS9PCI2</accession>
<gene>
    <name evidence="3" type="ORF">HOP52_17095</name>
</gene>
<comment type="caution">
    <text evidence="3">The sequence shown here is derived from an EMBL/GenBank/DDBJ whole genome shotgun (WGS) entry which is preliminary data.</text>
</comment>
<dbReference type="Proteomes" id="UP000814385">
    <property type="component" value="Unassembled WGS sequence"/>
</dbReference>
<evidence type="ECO:0000313" key="3">
    <source>
        <dbReference type="EMBL" id="MCG6659472.1"/>
    </source>
</evidence>
<dbReference type="PROSITE" id="PS51154">
    <property type="entry name" value="MACRO"/>
    <property type="match status" value="1"/>
</dbReference>
<organism evidence="3 4">
    <name type="scientific">Billgrantia campisalis</name>
    <dbReference type="NCBI Taxonomy" id="74661"/>
    <lineage>
        <taxon>Bacteria</taxon>
        <taxon>Pseudomonadati</taxon>
        <taxon>Pseudomonadota</taxon>
        <taxon>Gammaproteobacteria</taxon>
        <taxon>Oceanospirillales</taxon>
        <taxon>Halomonadaceae</taxon>
        <taxon>Billgrantia</taxon>
    </lineage>
</organism>
<dbReference type="SUPFAM" id="SSF52949">
    <property type="entry name" value="Macro domain-like"/>
    <property type="match status" value="1"/>
</dbReference>
<sequence>MIEYTRGNLLEADVEALINTVNTVGVMGKGIALMFKEAFPESFASYEAACKRQEVVTGRMFVTERDALLGPRWIINFPTKQHWRAKTRMEWIESGLEDLKRVIREQGIRSIALPPLGCGNGGLAWDKVRPRIEDALGELDDVRVLVFEPTHEYQNVAKRSGVEKLTPARALIAELVRRYWVLGIECSLLEVQKLAWLIERRVVAHGLANPLKLEFRPHRYGPYSDRLRHLLNGLDGSYLHSEKRINDATPDEVVWFDESRRERVNAYLRSAEAMPYAQALEEVDALIDGFQSPLGMEALATLDWLISQEQIEPSVEAIKEGLRHWPDDVAGQRKLRLFSDRLIALALERLTGEVTAPTVLAAKK</sequence>
<dbReference type="InterPro" id="IPR050892">
    <property type="entry name" value="ADP-ribose_metab_enzymes"/>
</dbReference>
<reference evidence="3 4" key="1">
    <citation type="submission" date="2020-05" db="EMBL/GenBank/DDBJ databases">
        <title>Comparative genomic analysis of denitrifying bacteria from Halomonas genus.</title>
        <authorList>
            <person name="Wang L."/>
            <person name="Shao Z."/>
        </authorList>
    </citation>
    <scope>NUCLEOTIDE SEQUENCE [LARGE SCALE GENOMIC DNA]</scope>
    <source>
        <strain evidence="3 4">A4</strain>
    </source>
</reference>
<feature type="domain" description="Macro" evidence="2">
    <location>
        <begin position="1"/>
        <end position="155"/>
    </location>
</feature>
<dbReference type="InterPro" id="IPR043472">
    <property type="entry name" value="Macro_dom-like"/>
</dbReference>